<proteinExistence type="predicted"/>
<dbReference type="KEGG" id="huw:FPZ11_08210"/>
<keyword evidence="3" id="KW-0560">Oxidoreductase</keyword>
<name>A0A5B8M5I8_9MICO</name>
<evidence type="ECO:0000256" key="1">
    <source>
        <dbReference type="ARBA" id="ARBA00005104"/>
    </source>
</evidence>
<dbReference type="EMBL" id="CP042305">
    <property type="protein sequence ID" value="QDZ14740.1"/>
    <property type="molecule type" value="Genomic_DNA"/>
</dbReference>
<evidence type="ECO:0000313" key="5">
    <source>
        <dbReference type="EMBL" id="QDZ14740.1"/>
    </source>
</evidence>
<evidence type="ECO:0000313" key="6">
    <source>
        <dbReference type="Proteomes" id="UP000320216"/>
    </source>
</evidence>
<reference evidence="5 6" key="1">
    <citation type="submission" date="2019-07" db="EMBL/GenBank/DDBJ databases">
        <title>Full genome sequence of Humibacter sp. WJ7-1.</title>
        <authorList>
            <person name="Im W.-T."/>
        </authorList>
    </citation>
    <scope>NUCLEOTIDE SEQUENCE [LARGE SCALE GENOMIC DNA]</scope>
    <source>
        <strain evidence="5 6">WJ7-1</strain>
    </source>
</reference>
<sequence length="248" mass="25663">MADVGTIDALWPVQAAGLDDDAVLAGYEEDVRERWVRVNFVSSLDGSATLDGRSGGLSDAADKRVFALLRRVCDVVLVGAGTVRAEGYSGELGNAADGRWRVAHGFAEHPRLAVVTASAGLDPASPLFTDAPVRPIVVTSAAAPRERTAALAEVADVITAGDGSVDLAGALDALATDGLRRVHCEGGPHLLGSLAEVDALDELCLTLSPVLASGDGPRIAAGAVTRLGLHLARVLRSQDTLLLRYTRA</sequence>
<keyword evidence="6" id="KW-1185">Reference proteome</keyword>
<dbReference type="Proteomes" id="UP000320216">
    <property type="component" value="Chromosome"/>
</dbReference>
<dbReference type="SUPFAM" id="SSF53597">
    <property type="entry name" value="Dihydrofolate reductase-like"/>
    <property type="match status" value="1"/>
</dbReference>
<protein>
    <submittedName>
        <fullName evidence="5">Pyrimidine reductase family protein</fullName>
    </submittedName>
</protein>
<dbReference type="Pfam" id="PF01872">
    <property type="entry name" value="RibD_C"/>
    <property type="match status" value="1"/>
</dbReference>
<dbReference type="AlphaFoldDB" id="A0A5B8M5I8"/>
<organism evidence="5 6">
    <name type="scientific">Humibacter ginsenosidimutans</name>
    <dbReference type="NCBI Taxonomy" id="2599293"/>
    <lineage>
        <taxon>Bacteria</taxon>
        <taxon>Bacillati</taxon>
        <taxon>Actinomycetota</taxon>
        <taxon>Actinomycetes</taxon>
        <taxon>Micrococcales</taxon>
        <taxon>Microbacteriaceae</taxon>
        <taxon>Humibacter</taxon>
    </lineage>
</organism>
<dbReference type="OrthoDB" id="5243299at2"/>
<feature type="domain" description="Bacterial bifunctional deaminase-reductase C-terminal" evidence="4">
    <location>
        <begin position="34"/>
        <end position="235"/>
    </location>
</feature>
<dbReference type="InterPro" id="IPR024072">
    <property type="entry name" value="DHFR-like_dom_sf"/>
</dbReference>
<dbReference type="GO" id="GO:0009231">
    <property type="term" value="P:riboflavin biosynthetic process"/>
    <property type="evidence" value="ECO:0007669"/>
    <property type="project" value="InterPro"/>
</dbReference>
<keyword evidence="2" id="KW-0521">NADP</keyword>
<evidence type="ECO:0000256" key="2">
    <source>
        <dbReference type="ARBA" id="ARBA00022857"/>
    </source>
</evidence>
<dbReference type="Gene3D" id="3.40.430.10">
    <property type="entry name" value="Dihydrofolate Reductase, subunit A"/>
    <property type="match status" value="1"/>
</dbReference>
<dbReference type="GO" id="GO:0008703">
    <property type="term" value="F:5-amino-6-(5-phosphoribosylamino)uracil reductase activity"/>
    <property type="evidence" value="ECO:0007669"/>
    <property type="project" value="InterPro"/>
</dbReference>
<evidence type="ECO:0000259" key="4">
    <source>
        <dbReference type="Pfam" id="PF01872"/>
    </source>
</evidence>
<dbReference type="RefSeq" id="WP_146319917.1">
    <property type="nucleotide sequence ID" value="NZ_CP042305.1"/>
</dbReference>
<dbReference type="InterPro" id="IPR002734">
    <property type="entry name" value="RibDG_C"/>
</dbReference>
<dbReference type="PANTHER" id="PTHR38011">
    <property type="entry name" value="DIHYDROFOLATE REDUCTASE FAMILY PROTEIN (AFU_ORTHOLOGUE AFUA_8G06820)"/>
    <property type="match status" value="1"/>
</dbReference>
<gene>
    <name evidence="5" type="ORF">FPZ11_08210</name>
</gene>
<dbReference type="PANTHER" id="PTHR38011:SF7">
    <property type="entry name" value="2,5-DIAMINO-6-RIBOSYLAMINO-4(3H)-PYRIMIDINONE 5'-PHOSPHATE REDUCTASE"/>
    <property type="match status" value="1"/>
</dbReference>
<comment type="pathway">
    <text evidence="1">Cofactor biosynthesis; riboflavin biosynthesis.</text>
</comment>
<evidence type="ECO:0000256" key="3">
    <source>
        <dbReference type="ARBA" id="ARBA00023002"/>
    </source>
</evidence>
<dbReference type="InterPro" id="IPR050765">
    <property type="entry name" value="Riboflavin_Biosynth_HTPR"/>
</dbReference>
<accession>A0A5B8M5I8</accession>